<evidence type="ECO:0000313" key="2">
    <source>
        <dbReference type="EMBL" id="RDI38371.1"/>
    </source>
</evidence>
<keyword evidence="1" id="KW-0812">Transmembrane</keyword>
<keyword evidence="3" id="KW-1185">Reference proteome</keyword>
<gene>
    <name evidence="2" type="ORF">C8D86_13311</name>
</gene>
<dbReference type="InterPro" id="IPR007470">
    <property type="entry name" value="HemX"/>
</dbReference>
<dbReference type="EMBL" id="QQAX01000033">
    <property type="protein sequence ID" value="RDI38371.1"/>
    <property type="molecule type" value="Genomic_DNA"/>
</dbReference>
<dbReference type="Pfam" id="PF04375">
    <property type="entry name" value="HemX"/>
    <property type="match status" value="1"/>
</dbReference>
<proteinExistence type="predicted"/>
<dbReference type="RefSeq" id="WP_170131884.1">
    <property type="nucleotide sequence ID" value="NZ_LR699114.1"/>
</dbReference>
<dbReference type="Proteomes" id="UP000254720">
    <property type="component" value="Unassembled WGS sequence"/>
</dbReference>
<name>A0A370G3D1_9COXI</name>
<feature type="transmembrane region" description="Helical" evidence="1">
    <location>
        <begin position="25"/>
        <end position="49"/>
    </location>
</feature>
<dbReference type="PANTHER" id="PTHR38043">
    <property type="entry name" value="PROTEIN HEMX"/>
    <property type="match status" value="1"/>
</dbReference>
<organism evidence="2 3">
    <name type="scientific">Aquicella lusitana</name>
    <dbReference type="NCBI Taxonomy" id="254246"/>
    <lineage>
        <taxon>Bacteria</taxon>
        <taxon>Pseudomonadati</taxon>
        <taxon>Pseudomonadota</taxon>
        <taxon>Gammaproteobacteria</taxon>
        <taxon>Legionellales</taxon>
        <taxon>Coxiellaceae</taxon>
        <taxon>Aquicella</taxon>
    </lineage>
</organism>
<sequence>MADKTDEITEAKQPDKTSNRKGINWAALGIFFSTLAIVIFVCAFGYGYFQLAKVNTSLARMVSGLDRQAQKNQKDIAALQASQEAMQLTVQKSQELSSKQEQMIANWEAAQQGNLDKWYVAEAQYLVKLADDQLQFNHNVAAATTLITRADRILQKVQAPDLLEIRKSLAADLARLQAVPQVDTTALYLQLTALNHQIDQLPLPPRPLKTETASAVTETKDMPWWKAGLYRSWDSLRKIVIVRYDASPSLPLVMPEEKAFLYQNMHAQMEGAMWAVLHRDMPVYQTSLARVMVWTHRYFDQDAQATQVMLQQLQELIKVNVEPPTVNFANSLQLFDQYFAKAGAAQ</sequence>
<keyword evidence="1" id="KW-1133">Transmembrane helix</keyword>
<dbReference type="AlphaFoldDB" id="A0A370G3D1"/>
<comment type="caution">
    <text evidence="2">The sequence shown here is derived from an EMBL/GenBank/DDBJ whole genome shotgun (WGS) entry which is preliminary data.</text>
</comment>
<protein>
    <submittedName>
        <fullName evidence="2">Uncharacterized protein HemX</fullName>
    </submittedName>
</protein>
<dbReference type="PANTHER" id="PTHR38043:SF1">
    <property type="entry name" value="PROTEIN HEMX"/>
    <property type="match status" value="1"/>
</dbReference>
<keyword evidence="1" id="KW-0472">Membrane</keyword>
<accession>A0A370G3D1</accession>
<evidence type="ECO:0000256" key="1">
    <source>
        <dbReference type="SAM" id="Phobius"/>
    </source>
</evidence>
<reference evidence="2 3" key="1">
    <citation type="submission" date="2018-07" db="EMBL/GenBank/DDBJ databases">
        <title>Genomic Encyclopedia of Type Strains, Phase IV (KMG-IV): sequencing the most valuable type-strain genomes for metagenomic binning, comparative biology and taxonomic classification.</title>
        <authorList>
            <person name="Goeker M."/>
        </authorList>
    </citation>
    <scope>NUCLEOTIDE SEQUENCE [LARGE SCALE GENOMIC DNA]</scope>
    <source>
        <strain evidence="2 3">DSM 16500</strain>
    </source>
</reference>
<evidence type="ECO:0000313" key="3">
    <source>
        <dbReference type="Proteomes" id="UP000254720"/>
    </source>
</evidence>